<evidence type="ECO:0000256" key="2">
    <source>
        <dbReference type="ARBA" id="ARBA00003861"/>
    </source>
</evidence>
<evidence type="ECO:0000256" key="6">
    <source>
        <dbReference type="ARBA" id="ARBA00022786"/>
    </source>
</evidence>
<evidence type="ECO:0000256" key="4">
    <source>
        <dbReference type="ARBA" id="ARBA00022679"/>
    </source>
</evidence>
<evidence type="ECO:0000313" key="9">
    <source>
        <dbReference type="EMBL" id="MPA51820.1"/>
    </source>
</evidence>
<dbReference type="InterPro" id="IPR011989">
    <property type="entry name" value="ARM-like"/>
</dbReference>
<protein>
    <recommendedName>
        <fullName evidence="7 8">U-box domain-containing protein</fullName>
        <ecNumber evidence="7">2.3.2.27</ecNumber>
    </recommendedName>
    <alternativeName>
        <fullName evidence="7">RING-type E3 ubiquitin transferase PUB</fullName>
    </alternativeName>
</protein>
<dbReference type="SUPFAM" id="SSF48371">
    <property type="entry name" value="ARM repeat"/>
    <property type="match status" value="1"/>
</dbReference>
<dbReference type="EC" id="2.3.2.27" evidence="7"/>
<comment type="function">
    <text evidence="2 7">Functions as an E3 ubiquitin ligase.</text>
</comment>
<evidence type="ECO:0000256" key="1">
    <source>
        <dbReference type="ARBA" id="ARBA00000900"/>
    </source>
</evidence>
<dbReference type="InterPro" id="IPR003613">
    <property type="entry name" value="Ubox_domain"/>
</dbReference>
<keyword evidence="5" id="KW-0677">Repeat</keyword>
<organism evidence="9">
    <name type="scientific">Davidia involucrata</name>
    <name type="common">Dove tree</name>
    <dbReference type="NCBI Taxonomy" id="16924"/>
    <lineage>
        <taxon>Eukaryota</taxon>
        <taxon>Viridiplantae</taxon>
        <taxon>Streptophyta</taxon>
        <taxon>Embryophyta</taxon>
        <taxon>Tracheophyta</taxon>
        <taxon>Spermatophyta</taxon>
        <taxon>Magnoliopsida</taxon>
        <taxon>eudicotyledons</taxon>
        <taxon>Gunneridae</taxon>
        <taxon>Pentapetalae</taxon>
        <taxon>asterids</taxon>
        <taxon>Cornales</taxon>
        <taxon>Nyssaceae</taxon>
        <taxon>Davidia</taxon>
    </lineage>
</organism>
<dbReference type="InterPro" id="IPR058678">
    <property type="entry name" value="ARM_PUB"/>
</dbReference>
<dbReference type="Gene3D" id="1.25.10.10">
    <property type="entry name" value="Leucine-rich Repeat Variant"/>
    <property type="match status" value="1"/>
</dbReference>
<reference evidence="9" key="1">
    <citation type="submission" date="2019-08" db="EMBL/GenBank/DDBJ databases">
        <title>Reference gene set and small RNA set construction with multiple tissues from Davidia involucrata Baill.</title>
        <authorList>
            <person name="Yang H."/>
            <person name="Zhou C."/>
            <person name="Li G."/>
            <person name="Wang J."/>
            <person name="Gao P."/>
            <person name="Wang M."/>
            <person name="Wang R."/>
            <person name="Zhao Y."/>
        </authorList>
    </citation>
    <scope>NUCLEOTIDE SEQUENCE</scope>
    <source>
        <tissue evidence="9">Mixed with DoveR01_LX</tissue>
    </source>
</reference>
<comment type="pathway">
    <text evidence="3 7">Protein modification; protein ubiquitination.</text>
</comment>
<dbReference type="AlphaFoldDB" id="A0A5B7A500"/>
<evidence type="ECO:0000256" key="5">
    <source>
        <dbReference type="ARBA" id="ARBA00022737"/>
    </source>
</evidence>
<sequence length="409" mass="45249">MVREISELFVTVPSLFRCPISMDVMKSPVSLCTGVTYDRSSIQKWLDNGHNTCPATMQVLQTTDIVPNLTLRRLIHHWSDSLHLRQPETPLPTVSKQQVLDSIKNIENNTQNRLNSLSEIVDFAKYSDENRKFLAKIDNFVPKIIGVLSNVDEIEISESIITVLDLIISQSGVKEQVHRLMFKSNRDCLSPFVSVLQKGSLSSKIESARVLESIAFDAESQRTITDKQALLHELYRLVSSETSETAMVEAGLSCLIAVSTSRPVKKELVRFGIVRTAGKILSGSDTVVPVIEKSLKLLEMVSTCTEGRTAIGADENCVAAIVQRLMKVSGAATEHGVVVLWSVCYLSRDRTAQEAVMKNNGLAKVLVVMQSNCSASVRQMCGVLVKVFRVNSKSCLASYETKTTHITPY</sequence>
<dbReference type="InterPro" id="IPR045185">
    <property type="entry name" value="PUB22/23/24-like"/>
</dbReference>
<keyword evidence="4 7" id="KW-0808">Transferase</keyword>
<dbReference type="InterPro" id="IPR016024">
    <property type="entry name" value="ARM-type_fold"/>
</dbReference>
<dbReference type="Gene3D" id="3.30.40.10">
    <property type="entry name" value="Zinc/RING finger domain, C3HC4 (zinc finger)"/>
    <property type="match status" value="1"/>
</dbReference>
<keyword evidence="6 7" id="KW-0833">Ubl conjugation pathway</keyword>
<feature type="domain" description="U-box" evidence="8">
    <location>
        <begin position="11"/>
        <end position="85"/>
    </location>
</feature>
<dbReference type="CDD" id="cd16664">
    <property type="entry name" value="RING-Ubox_PUB"/>
    <property type="match status" value="1"/>
</dbReference>
<evidence type="ECO:0000256" key="3">
    <source>
        <dbReference type="ARBA" id="ARBA00004906"/>
    </source>
</evidence>
<evidence type="ECO:0000256" key="7">
    <source>
        <dbReference type="RuleBase" id="RU369093"/>
    </source>
</evidence>
<evidence type="ECO:0000259" key="8">
    <source>
        <dbReference type="PROSITE" id="PS51698"/>
    </source>
</evidence>
<dbReference type="Pfam" id="PF04564">
    <property type="entry name" value="U-box"/>
    <property type="match status" value="1"/>
</dbReference>
<dbReference type="UniPathway" id="UPA00143"/>
<accession>A0A5B7A500</accession>
<dbReference type="FunFam" id="3.30.40.10:FF:000502">
    <property type="entry name" value="RING-type E3 ubiquitin transferase"/>
    <property type="match status" value="1"/>
</dbReference>
<name>A0A5B7A500_DAVIN</name>
<gene>
    <name evidence="9" type="ORF">Din_021261</name>
</gene>
<comment type="catalytic activity">
    <reaction evidence="1 7">
        <text>S-ubiquitinyl-[E2 ubiquitin-conjugating enzyme]-L-cysteine + [acceptor protein]-L-lysine = [E2 ubiquitin-conjugating enzyme]-L-cysteine + N(6)-ubiquitinyl-[acceptor protein]-L-lysine.</text>
        <dbReference type="EC" id="2.3.2.27"/>
    </reaction>
</comment>
<dbReference type="PANTHER" id="PTHR22849">
    <property type="entry name" value="WDSAM1 PROTEIN"/>
    <property type="match status" value="1"/>
</dbReference>
<dbReference type="EMBL" id="GHES01021261">
    <property type="protein sequence ID" value="MPA51820.1"/>
    <property type="molecule type" value="Transcribed_RNA"/>
</dbReference>
<dbReference type="InterPro" id="IPR013083">
    <property type="entry name" value="Znf_RING/FYVE/PHD"/>
</dbReference>
<dbReference type="PROSITE" id="PS51698">
    <property type="entry name" value="U_BOX"/>
    <property type="match status" value="1"/>
</dbReference>
<dbReference type="InterPro" id="IPR045210">
    <property type="entry name" value="RING-Ubox_PUB"/>
</dbReference>
<dbReference type="SMART" id="SM00504">
    <property type="entry name" value="Ubox"/>
    <property type="match status" value="1"/>
</dbReference>
<proteinExistence type="predicted"/>
<dbReference type="GO" id="GO:0016567">
    <property type="term" value="P:protein ubiquitination"/>
    <property type="evidence" value="ECO:0007669"/>
    <property type="project" value="UniProtKB-UniRule"/>
</dbReference>
<dbReference type="PANTHER" id="PTHR22849:SF163">
    <property type="entry name" value="U-BOX DOMAIN-CONTAINING PROTEIN"/>
    <property type="match status" value="1"/>
</dbReference>
<dbReference type="SUPFAM" id="SSF57850">
    <property type="entry name" value="RING/U-box"/>
    <property type="match status" value="1"/>
</dbReference>
<dbReference type="GO" id="GO:0061630">
    <property type="term" value="F:ubiquitin protein ligase activity"/>
    <property type="evidence" value="ECO:0007669"/>
    <property type="project" value="UniProtKB-UniRule"/>
</dbReference>
<dbReference type="Pfam" id="PF25598">
    <property type="entry name" value="ARM_PUB"/>
    <property type="match status" value="1"/>
</dbReference>